<evidence type="ECO:0000313" key="2">
    <source>
        <dbReference type="EMBL" id="CAD8726970.1"/>
    </source>
</evidence>
<evidence type="ECO:0000256" key="1">
    <source>
        <dbReference type="SAM" id="MobiDB-lite"/>
    </source>
</evidence>
<name>A0A7S0TAH5_9RHOD</name>
<feature type="compositionally biased region" description="Basic and acidic residues" evidence="1">
    <location>
        <begin position="28"/>
        <end position="59"/>
    </location>
</feature>
<organism evidence="2">
    <name type="scientific">Erythrolobus madagascarensis</name>
    <dbReference type="NCBI Taxonomy" id="708628"/>
    <lineage>
        <taxon>Eukaryota</taxon>
        <taxon>Rhodophyta</taxon>
        <taxon>Bangiophyceae</taxon>
        <taxon>Porphyridiales</taxon>
        <taxon>Porphyridiaceae</taxon>
        <taxon>Erythrolobus</taxon>
    </lineage>
</organism>
<accession>A0A7S0TAH5</accession>
<feature type="compositionally biased region" description="Basic and acidic residues" evidence="1">
    <location>
        <begin position="84"/>
        <end position="96"/>
    </location>
</feature>
<protein>
    <submittedName>
        <fullName evidence="2">Uncharacterized protein</fullName>
    </submittedName>
</protein>
<sequence length="367" mass="39906">MENRLPVTANLARERSHQEAAKSGAQDAEEKAVPEANEGRVVGERENTNTQRGRAETPEKSTVVQNPDPPTSGSVKLAGAASKPETDAREKERDEPPSQGKAEVGVSEERGEQKTASLRKGGAQRNRMGVCIVGDAQGMELQSKFEFFVNPMMAHYDAVDVLVLTVSGTRFGLAEPRTEQEDELFELAKKLHPVESSVHHLRVLSPSSPLLFEGDVGSLDEKVTASNISNPASAEVLEHVFQWSNSVDCYQGLLRLESEFGSSFSAIARLDGKEKAQRTGLLEKVQQTLSDGHIPDASRCASWLGFGDSSALAPRKFARAALLSGFWGFYLWPDKVGVSNQTGADYSKFVMESARTLHNAEFADSCP</sequence>
<dbReference type="EMBL" id="HBFE01004754">
    <property type="protein sequence ID" value="CAD8726970.1"/>
    <property type="molecule type" value="Transcribed_RNA"/>
</dbReference>
<proteinExistence type="predicted"/>
<reference evidence="2" key="1">
    <citation type="submission" date="2021-01" db="EMBL/GenBank/DDBJ databases">
        <authorList>
            <person name="Corre E."/>
            <person name="Pelletier E."/>
            <person name="Niang G."/>
            <person name="Scheremetjew M."/>
            <person name="Finn R."/>
            <person name="Kale V."/>
            <person name="Holt S."/>
            <person name="Cochrane G."/>
            <person name="Meng A."/>
            <person name="Brown T."/>
            <person name="Cohen L."/>
        </authorList>
    </citation>
    <scope>NUCLEOTIDE SEQUENCE</scope>
    <source>
        <strain evidence="2">CCMP3276</strain>
    </source>
</reference>
<gene>
    <name evidence="2" type="ORF">EMAD1354_LOCUS3051</name>
</gene>
<feature type="region of interest" description="Disordered" evidence="1">
    <location>
        <begin position="1"/>
        <end position="123"/>
    </location>
</feature>
<dbReference type="AlphaFoldDB" id="A0A7S0TAH5"/>